<organism evidence="1 2">
    <name type="scientific">Salarias fasciatus</name>
    <name type="common">Jewelled blenny</name>
    <name type="synonym">Blennius fasciatus</name>
    <dbReference type="NCBI Taxonomy" id="181472"/>
    <lineage>
        <taxon>Eukaryota</taxon>
        <taxon>Metazoa</taxon>
        <taxon>Chordata</taxon>
        <taxon>Craniata</taxon>
        <taxon>Vertebrata</taxon>
        <taxon>Euteleostomi</taxon>
        <taxon>Actinopterygii</taxon>
        <taxon>Neopterygii</taxon>
        <taxon>Teleostei</taxon>
        <taxon>Neoteleostei</taxon>
        <taxon>Acanthomorphata</taxon>
        <taxon>Ovalentaria</taxon>
        <taxon>Blenniimorphae</taxon>
        <taxon>Blenniiformes</taxon>
        <taxon>Blennioidei</taxon>
        <taxon>Blenniidae</taxon>
        <taxon>Salariinae</taxon>
        <taxon>Salarias</taxon>
    </lineage>
</organism>
<dbReference type="SUPFAM" id="SSF50978">
    <property type="entry name" value="WD40 repeat-like"/>
    <property type="match status" value="1"/>
</dbReference>
<dbReference type="Pfam" id="PF00400">
    <property type="entry name" value="WD40"/>
    <property type="match status" value="3"/>
</dbReference>
<evidence type="ECO:0000313" key="1">
    <source>
        <dbReference type="Ensembl" id="ENSSFAP00005017652.1"/>
    </source>
</evidence>
<dbReference type="GO" id="GO:0007099">
    <property type="term" value="P:centriole replication"/>
    <property type="evidence" value="ECO:0007669"/>
    <property type="project" value="TreeGrafter"/>
</dbReference>
<reference evidence="1" key="2">
    <citation type="submission" date="2025-08" db="UniProtKB">
        <authorList>
            <consortium name="Ensembl"/>
        </authorList>
    </citation>
    <scope>IDENTIFICATION</scope>
</reference>
<evidence type="ECO:0008006" key="3">
    <source>
        <dbReference type="Google" id="ProtNLM"/>
    </source>
</evidence>
<dbReference type="OMA" id="YCKHAGE"/>
<dbReference type="Ensembl" id="ENSSFAT00005018334.1">
    <property type="protein sequence ID" value="ENSSFAP00005017652.1"/>
    <property type="gene ID" value="ENSSFAG00005009334.1"/>
</dbReference>
<dbReference type="InterPro" id="IPR015943">
    <property type="entry name" value="WD40/YVTN_repeat-like_dom_sf"/>
</dbReference>
<proteinExistence type="predicted"/>
<dbReference type="InterPro" id="IPR052779">
    <property type="entry name" value="WDR62"/>
</dbReference>
<dbReference type="Proteomes" id="UP000472267">
    <property type="component" value="Chromosome 14"/>
</dbReference>
<dbReference type="GO" id="GO:0072686">
    <property type="term" value="C:mitotic spindle"/>
    <property type="evidence" value="ECO:0007669"/>
    <property type="project" value="TreeGrafter"/>
</dbReference>
<dbReference type="AlphaFoldDB" id="A0A672GH83"/>
<dbReference type="SMART" id="SM00320">
    <property type="entry name" value="WD40"/>
    <property type="match status" value="4"/>
</dbReference>
<accession>A0A672GH83</accession>
<dbReference type="Gene3D" id="2.130.10.10">
    <property type="entry name" value="YVTN repeat-like/Quinoprotein amine dehydrogenase"/>
    <property type="match status" value="1"/>
</dbReference>
<sequence>SSVSSSALSCDPKSGTIAYPAGCVIVLLHPKKNEQSHIINTSRNPFSAVAFSHDGKHLVTGESGHKPCVCVWEVSGAPVADVQAHKHGVSCVAFSTNGSYIISVGHQHDMNVSVWDWRRGFIIASNKVSSRVLSVSFSEDSSYFVTAGKRHVKFWYLDASKDRQVSSTVPLTGRSGLLGDHRNSEFSGVACGRGQMASSTYCVTTSGLLCVFSSSREMDCVCVLQTCVCVSEDWVFCGCSDGVIRVFSSRNLTYISTLQRPHRLGGESVSPRRPVGGDMRTEAGYTQRECVCACACACV</sequence>
<reference evidence="1" key="3">
    <citation type="submission" date="2025-09" db="UniProtKB">
        <authorList>
            <consortium name="Ensembl"/>
        </authorList>
    </citation>
    <scope>IDENTIFICATION</scope>
</reference>
<protein>
    <recommendedName>
        <fullName evidence="3">Translation initiation factor beta propellor-like domain-containing protein</fullName>
    </recommendedName>
</protein>
<dbReference type="PANTHER" id="PTHR45589">
    <property type="entry name" value="WD REPEAT DOMAIN 62, ISOFORM G"/>
    <property type="match status" value="1"/>
</dbReference>
<keyword evidence="2" id="KW-1185">Reference proteome</keyword>
<evidence type="ECO:0000313" key="2">
    <source>
        <dbReference type="Proteomes" id="UP000472267"/>
    </source>
</evidence>
<name>A0A672GH83_SALFA</name>
<dbReference type="InterPro" id="IPR036322">
    <property type="entry name" value="WD40_repeat_dom_sf"/>
</dbReference>
<reference evidence="1" key="1">
    <citation type="submission" date="2019-06" db="EMBL/GenBank/DDBJ databases">
        <authorList>
            <consortium name="Wellcome Sanger Institute Data Sharing"/>
        </authorList>
    </citation>
    <scope>NUCLEOTIDE SEQUENCE [LARGE SCALE GENOMIC DNA]</scope>
</reference>
<dbReference type="PANTHER" id="PTHR45589:SF2">
    <property type="entry name" value="WD REPEAT DOMAIN 62"/>
    <property type="match status" value="1"/>
</dbReference>
<dbReference type="InterPro" id="IPR001680">
    <property type="entry name" value="WD40_rpt"/>
</dbReference>
<dbReference type="InParanoid" id="A0A672GH83"/>